<reference evidence="2" key="1">
    <citation type="submission" date="2019-04" db="EMBL/GenBank/DDBJ databases">
        <title>Sequencing of skin fungus with MAO and IRED activity.</title>
        <authorList>
            <person name="Marsaioli A.J."/>
            <person name="Bonatto J.M.C."/>
            <person name="Reis Junior O."/>
        </authorList>
    </citation>
    <scope>NUCLEOTIDE SEQUENCE</scope>
    <source>
        <strain evidence="2">28M1</strain>
    </source>
</reference>
<feature type="compositionally biased region" description="Basic and acidic residues" evidence="1">
    <location>
        <begin position="286"/>
        <end position="299"/>
    </location>
</feature>
<feature type="compositionally biased region" description="Basic and acidic residues" evidence="1">
    <location>
        <begin position="536"/>
        <end position="548"/>
    </location>
</feature>
<feature type="compositionally biased region" description="Polar residues" evidence="1">
    <location>
        <begin position="597"/>
        <end position="608"/>
    </location>
</feature>
<feature type="region of interest" description="Disordered" evidence="1">
    <location>
        <begin position="404"/>
        <end position="548"/>
    </location>
</feature>
<feature type="compositionally biased region" description="Basic and acidic residues" evidence="1">
    <location>
        <begin position="658"/>
        <end position="668"/>
    </location>
</feature>
<name>A0A9P4WSU6_9PLEO</name>
<feature type="compositionally biased region" description="Low complexity" evidence="1">
    <location>
        <begin position="610"/>
        <end position="624"/>
    </location>
</feature>
<feature type="region of interest" description="Disordered" evidence="1">
    <location>
        <begin position="109"/>
        <end position="197"/>
    </location>
</feature>
<sequence>MAPPTSESASPAAPPRNDAADIDAIAVRSDHLKAIIDFLALQSSVLNAAVPHYIYVLQGEAHRKYESLEPMLNKYKFPDDMVEVMVILANEEQQKVRISKRALTLGVNLGEGSRDNGTVKTSQALSAKQASSETVDPSDARSSRQYNAFKPATSPKQTSSQPSFSYKRRVSTDTHLSKSDMRKTLEKPNKIRVVPPKNLNPFQLTRAREPVLASRKTPKGSNTPARANVVKSEYPSFKFVQNSSRTAQNPFVYKDTPPKPTELATTCKTYSRATSSSGGDALPAKSDVEPHAVLKDKTNKGKASPKSVLKSSTKTSTHSQPTSNIIQRSTMTPECKVVAVNLKPMTAKRPCPIEELETKAVEDTSLESESLSEPGKTASPSCISVVDTKVDSARREAAAATHVAIIGSSMPERNEAAPNLDSSNPSAEGMSKYTTSTKPDRAATEAPQPQKGIARVIKKAQKRRRDREDDIIHNITDEEDAKSKRKAKKAKRSLEETSHNGKKTFGCEKYDEYNIDMSPKPRAAKVSKNVTNSPMKDSKYRSPEECDEKCKVDLSLAQENMDDALVLDGPQQRRARLSRPETSSTSSSPPRRTGPSKQTKTPNSSSTWEPLIASSPAAATPLPTVTQIQRPPLGSSASRTSRLQTEKRHPSKKQKATRPNEVHADHLKRASIPKSE</sequence>
<feature type="compositionally biased region" description="Polar residues" evidence="1">
    <location>
        <begin position="420"/>
        <end position="437"/>
    </location>
</feature>
<feature type="region of interest" description="Disordered" evidence="1">
    <location>
        <begin position="270"/>
        <end position="329"/>
    </location>
</feature>
<protein>
    <submittedName>
        <fullName evidence="2">Uncharacterized protein</fullName>
    </submittedName>
</protein>
<feature type="compositionally biased region" description="Polar residues" evidence="1">
    <location>
        <begin position="115"/>
        <end position="135"/>
    </location>
</feature>
<feature type="compositionally biased region" description="Polar residues" evidence="1">
    <location>
        <begin position="154"/>
        <end position="164"/>
    </location>
</feature>
<feature type="compositionally biased region" description="Low complexity" evidence="1">
    <location>
        <begin position="304"/>
        <end position="323"/>
    </location>
</feature>
<feature type="region of interest" description="Disordered" evidence="1">
    <location>
        <begin position="561"/>
        <end position="676"/>
    </location>
</feature>
<organism evidence="2 3">
    <name type="scientific">Didymella heteroderae</name>
    <dbReference type="NCBI Taxonomy" id="1769908"/>
    <lineage>
        <taxon>Eukaryota</taxon>
        <taxon>Fungi</taxon>
        <taxon>Dikarya</taxon>
        <taxon>Ascomycota</taxon>
        <taxon>Pezizomycotina</taxon>
        <taxon>Dothideomycetes</taxon>
        <taxon>Pleosporomycetidae</taxon>
        <taxon>Pleosporales</taxon>
        <taxon>Pleosporineae</taxon>
        <taxon>Didymellaceae</taxon>
        <taxon>Didymella</taxon>
    </lineage>
</organism>
<accession>A0A9P4WSU6</accession>
<comment type="caution">
    <text evidence="2">The sequence shown here is derived from an EMBL/GenBank/DDBJ whole genome shotgun (WGS) entry which is preliminary data.</text>
</comment>
<dbReference type="EMBL" id="SWKV01000026">
    <property type="protein sequence ID" value="KAF3040338.1"/>
    <property type="molecule type" value="Genomic_DNA"/>
</dbReference>
<proteinExistence type="predicted"/>
<dbReference type="Proteomes" id="UP000758155">
    <property type="component" value="Unassembled WGS sequence"/>
</dbReference>
<dbReference type="AlphaFoldDB" id="A0A9P4WSU6"/>
<feature type="compositionally biased region" description="Basic residues" evidence="1">
    <location>
        <begin position="456"/>
        <end position="465"/>
    </location>
</feature>
<feature type="compositionally biased region" description="Basic and acidic residues" evidence="1">
    <location>
        <begin position="170"/>
        <end position="189"/>
    </location>
</feature>
<feature type="compositionally biased region" description="Low complexity" evidence="1">
    <location>
        <begin position="580"/>
        <end position="596"/>
    </location>
</feature>
<feature type="region of interest" description="Disordered" evidence="1">
    <location>
        <begin position="361"/>
        <end position="381"/>
    </location>
</feature>
<feature type="compositionally biased region" description="Basic and acidic residues" evidence="1">
    <location>
        <begin position="466"/>
        <end position="476"/>
    </location>
</feature>
<feature type="compositionally biased region" description="Basic and acidic residues" evidence="1">
    <location>
        <begin position="492"/>
        <end position="512"/>
    </location>
</feature>
<dbReference type="OrthoDB" id="3946679at2759"/>
<evidence type="ECO:0000256" key="1">
    <source>
        <dbReference type="SAM" id="MobiDB-lite"/>
    </source>
</evidence>
<gene>
    <name evidence="2" type="ORF">E8E12_008813</name>
</gene>
<evidence type="ECO:0000313" key="2">
    <source>
        <dbReference type="EMBL" id="KAF3040338.1"/>
    </source>
</evidence>
<keyword evidence="3" id="KW-1185">Reference proteome</keyword>
<evidence type="ECO:0000313" key="3">
    <source>
        <dbReference type="Proteomes" id="UP000758155"/>
    </source>
</evidence>
<feature type="compositionally biased region" description="Polar residues" evidence="1">
    <location>
        <begin position="625"/>
        <end position="643"/>
    </location>
</feature>